<dbReference type="AlphaFoldDB" id="A0A917V3C2"/>
<proteinExistence type="predicted"/>
<reference evidence="1 2" key="1">
    <citation type="journal article" date="2014" name="Int. J. Syst. Evol. Microbiol.">
        <title>Complete genome sequence of Corynebacterium casei LMG S-19264T (=DSM 44701T), isolated from a smear-ripened cheese.</title>
        <authorList>
            <consortium name="US DOE Joint Genome Institute (JGI-PGF)"/>
            <person name="Walter F."/>
            <person name="Albersmeier A."/>
            <person name="Kalinowski J."/>
            <person name="Ruckert C."/>
        </authorList>
    </citation>
    <scope>NUCLEOTIDE SEQUENCE [LARGE SCALE GENOMIC DNA]</scope>
    <source>
        <strain evidence="1 2">CGMCC 1.9161</strain>
    </source>
</reference>
<dbReference type="Proteomes" id="UP000600449">
    <property type="component" value="Unassembled WGS sequence"/>
</dbReference>
<evidence type="ECO:0008006" key="3">
    <source>
        <dbReference type="Google" id="ProtNLM"/>
    </source>
</evidence>
<protein>
    <recommendedName>
        <fullName evidence="3">HEPN domain-containing protein</fullName>
    </recommendedName>
</protein>
<sequence>MKDETPLGWFNLAHAYLFDAAVLYTAKDRPQGGHYETPVRFLYRQAIELFVKAYLRTTGMSDNELSKRPYGHDLVRLIDEAETRGMLVTKRIKRVRDSEGAGDRQLETRYLRTGRARVLPPERLHEAARDLLALLQRRLQLTGTAIPPLPRLPVVHRSRRLTVAQAARLLRRL</sequence>
<comment type="caution">
    <text evidence="1">The sequence shown here is derived from an EMBL/GenBank/DDBJ whole genome shotgun (WGS) entry which is preliminary data.</text>
</comment>
<dbReference type="Gene3D" id="1.20.120.330">
    <property type="entry name" value="Nucleotidyltransferases domain 2"/>
    <property type="match status" value="1"/>
</dbReference>
<gene>
    <name evidence="1" type="ORF">GCM10011322_16360</name>
</gene>
<name>A0A917V3C2_9HYPH</name>
<organism evidence="1 2">
    <name type="scientific">Salinarimonas ramus</name>
    <dbReference type="NCBI Taxonomy" id="690164"/>
    <lineage>
        <taxon>Bacteria</taxon>
        <taxon>Pseudomonadati</taxon>
        <taxon>Pseudomonadota</taxon>
        <taxon>Alphaproteobacteria</taxon>
        <taxon>Hyphomicrobiales</taxon>
        <taxon>Salinarimonadaceae</taxon>
        <taxon>Salinarimonas</taxon>
    </lineage>
</organism>
<evidence type="ECO:0000313" key="2">
    <source>
        <dbReference type="Proteomes" id="UP000600449"/>
    </source>
</evidence>
<evidence type="ECO:0000313" key="1">
    <source>
        <dbReference type="EMBL" id="GGK30558.1"/>
    </source>
</evidence>
<dbReference type="EMBL" id="BMMF01000004">
    <property type="protein sequence ID" value="GGK30558.1"/>
    <property type="molecule type" value="Genomic_DNA"/>
</dbReference>
<keyword evidence="2" id="KW-1185">Reference proteome</keyword>
<dbReference type="SUPFAM" id="SSF81593">
    <property type="entry name" value="Nucleotidyltransferase substrate binding subunit/domain"/>
    <property type="match status" value="1"/>
</dbReference>
<accession>A0A917V3C2</accession>